<name>A0A1D2MGD6_ORCCI</name>
<keyword evidence="9" id="KW-1185">Reference proteome</keyword>
<evidence type="ECO:0000256" key="1">
    <source>
        <dbReference type="ARBA" id="ARBA00011073"/>
    </source>
</evidence>
<comment type="similarity">
    <text evidence="1 5">Belongs to the peptidase S8 family.</text>
</comment>
<dbReference type="PANTHER" id="PTHR43806">
    <property type="entry name" value="PEPTIDASE S8"/>
    <property type="match status" value="1"/>
</dbReference>
<evidence type="ECO:0000313" key="8">
    <source>
        <dbReference type="EMBL" id="ODM92067.1"/>
    </source>
</evidence>
<accession>A0A1D2MGD6</accession>
<dbReference type="PRINTS" id="PR00723">
    <property type="entry name" value="SUBTILISIN"/>
</dbReference>
<dbReference type="InterPro" id="IPR050131">
    <property type="entry name" value="Peptidase_S8_subtilisin-like"/>
</dbReference>
<proteinExistence type="inferred from homology"/>
<dbReference type="Pfam" id="PF00082">
    <property type="entry name" value="Peptidase_S8"/>
    <property type="match status" value="1"/>
</dbReference>
<dbReference type="Proteomes" id="UP000094527">
    <property type="component" value="Unassembled WGS sequence"/>
</dbReference>
<evidence type="ECO:0000259" key="7">
    <source>
        <dbReference type="Pfam" id="PF00082"/>
    </source>
</evidence>
<feature type="chain" id="PRO_5008903974" evidence="6">
    <location>
        <begin position="19"/>
        <end position="471"/>
    </location>
</feature>
<keyword evidence="4" id="KW-0720">Serine protease</keyword>
<feature type="domain" description="Peptidase S8/S53" evidence="7">
    <location>
        <begin position="174"/>
        <end position="455"/>
    </location>
</feature>
<feature type="signal peptide" evidence="6">
    <location>
        <begin position="1"/>
        <end position="18"/>
    </location>
</feature>
<organism evidence="8 9">
    <name type="scientific">Orchesella cincta</name>
    <name type="common">Springtail</name>
    <name type="synonym">Podura cincta</name>
    <dbReference type="NCBI Taxonomy" id="48709"/>
    <lineage>
        <taxon>Eukaryota</taxon>
        <taxon>Metazoa</taxon>
        <taxon>Ecdysozoa</taxon>
        <taxon>Arthropoda</taxon>
        <taxon>Hexapoda</taxon>
        <taxon>Collembola</taxon>
        <taxon>Entomobryomorpha</taxon>
        <taxon>Entomobryoidea</taxon>
        <taxon>Orchesellidae</taxon>
        <taxon>Orchesellinae</taxon>
        <taxon>Orchesella</taxon>
    </lineage>
</organism>
<evidence type="ECO:0000256" key="3">
    <source>
        <dbReference type="ARBA" id="ARBA00022801"/>
    </source>
</evidence>
<dbReference type="GO" id="GO:0006508">
    <property type="term" value="P:proteolysis"/>
    <property type="evidence" value="ECO:0007669"/>
    <property type="project" value="UniProtKB-KW"/>
</dbReference>
<evidence type="ECO:0000313" key="9">
    <source>
        <dbReference type="Proteomes" id="UP000094527"/>
    </source>
</evidence>
<evidence type="ECO:0000256" key="5">
    <source>
        <dbReference type="PROSITE-ProRule" id="PRU01240"/>
    </source>
</evidence>
<dbReference type="EMBL" id="LJIJ01001338">
    <property type="protein sequence ID" value="ODM92067.1"/>
    <property type="molecule type" value="Genomic_DNA"/>
</dbReference>
<dbReference type="STRING" id="48709.A0A1D2MGD6"/>
<gene>
    <name evidence="8" type="ORF">Ocin01_14618</name>
</gene>
<dbReference type="InterPro" id="IPR036852">
    <property type="entry name" value="Peptidase_S8/S53_dom_sf"/>
</dbReference>
<dbReference type="GO" id="GO:0004252">
    <property type="term" value="F:serine-type endopeptidase activity"/>
    <property type="evidence" value="ECO:0007669"/>
    <property type="project" value="InterPro"/>
</dbReference>
<evidence type="ECO:0000256" key="2">
    <source>
        <dbReference type="ARBA" id="ARBA00022670"/>
    </source>
</evidence>
<dbReference type="AlphaFoldDB" id="A0A1D2MGD6"/>
<keyword evidence="2" id="KW-0645">Protease</keyword>
<keyword evidence="6" id="KW-0732">Signal</keyword>
<comment type="caution">
    <text evidence="8">The sequence shown here is derived from an EMBL/GenBank/DDBJ whole genome shotgun (WGS) entry which is preliminary data.</text>
</comment>
<comment type="caution">
    <text evidence="5">Lacks conserved residue(s) required for the propagation of feature annotation.</text>
</comment>
<dbReference type="OMA" id="WITNDIC"/>
<keyword evidence="3" id="KW-0378">Hydrolase</keyword>
<evidence type="ECO:0000256" key="4">
    <source>
        <dbReference type="ARBA" id="ARBA00022825"/>
    </source>
</evidence>
<reference evidence="8 9" key="1">
    <citation type="journal article" date="2016" name="Genome Biol. Evol.">
        <title>Gene Family Evolution Reflects Adaptation to Soil Environmental Stressors in the Genome of the Collembolan Orchesella cincta.</title>
        <authorList>
            <person name="Faddeeva-Vakhrusheva A."/>
            <person name="Derks M.F."/>
            <person name="Anvar S.Y."/>
            <person name="Agamennone V."/>
            <person name="Suring W."/>
            <person name="Smit S."/>
            <person name="van Straalen N.M."/>
            <person name="Roelofs D."/>
        </authorList>
    </citation>
    <scope>NUCLEOTIDE SEQUENCE [LARGE SCALE GENOMIC DNA]</scope>
    <source>
        <tissue evidence="8">Mixed pool</tissue>
    </source>
</reference>
<evidence type="ECO:0000256" key="6">
    <source>
        <dbReference type="SAM" id="SignalP"/>
    </source>
</evidence>
<dbReference type="InterPro" id="IPR000209">
    <property type="entry name" value="Peptidase_S8/S53_dom"/>
</dbReference>
<protein>
    <submittedName>
        <fullName evidence="8">Bacillopeptidase F</fullName>
    </submittedName>
</protein>
<dbReference type="InterPro" id="IPR015500">
    <property type="entry name" value="Peptidase_S8_subtilisin-rel"/>
</dbReference>
<dbReference type="PANTHER" id="PTHR43806:SF67">
    <property type="entry name" value="EGF-LIKE DOMAIN-CONTAINING PROTEIN"/>
    <property type="match status" value="1"/>
</dbReference>
<dbReference type="Gene3D" id="3.40.50.200">
    <property type="entry name" value="Peptidase S8/S53 domain"/>
    <property type="match status" value="1"/>
</dbReference>
<dbReference type="PROSITE" id="PS51892">
    <property type="entry name" value="SUBTILASE"/>
    <property type="match status" value="1"/>
</dbReference>
<dbReference type="OrthoDB" id="10256524at2759"/>
<sequence length="471" mass="50968">MFKKLLLITFLGVVLNEALTPSTTNQKIHVSLLETLINDGKANVVISFNEETRHILDSVNRIRFDSRGHKITFLKTQLEQLTKDSQRSVISILKSHSTTFQSFWINNRIIVKNASIELIQQIAQIADVSEIREELVIRHQPPIPTRTKQEEGGWGVVKIEADQAWNLVGGNNGYGVVVASMGTGVRYTHEAIRGNYRSSYGWFDPYTRTRNPIDVHGHGTNALGLVTGINGIGVAPGAQWISCRGCDDPGDGSITCTEAAVTSCGEWVLCPTLWNTQQPDCSQAPNIVSGSWNEGGRGNDFYADVVDAWKVANIIPIFPVGDFGTAGCFSVHSPGDYEGVIGVGATAQSDAIVPSSSRGPTLDGRIKPDVAAPALNIRTICKESDTAYCNAAGTGMAVPHVAGTVAMLLARDPELTFDQIKDLLQNNADRELGETESCGGTNSTQDWPNNVYGYGRINARRALTALINDSL</sequence>
<dbReference type="SUPFAM" id="SSF52743">
    <property type="entry name" value="Subtilisin-like"/>
    <property type="match status" value="1"/>
</dbReference>